<keyword evidence="1" id="KW-0812">Transmembrane</keyword>
<organism evidence="3 4">
    <name type="scientific">Planifilum fimeticola</name>
    <dbReference type="NCBI Taxonomy" id="201975"/>
    <lineage>
        <taxon>Bacteria</taxon>
        <taxon>Bacillati</taxon>
        <taxon>Bacillota</taxon>
        <taxon>Bacilli</taxon>
        <taxon>Bacillales</taxon>
        <taxon>Thermoactinomycetaceae</taxon>
        <taxon>Planifilum</taxon>
    </lineage>
</organism>
<feature type="transmembrane region" description="Helical" evidence="1">
    <location>
        <begin position="35"/>
        <end position="57"/>
    </location>
</feature>
<dbReference type="InterPro" id="IPR021309">
    <property type="entry name" value="YgaP-like_TM"/>
</dbReference>
<keyword evidence="4" id="KW-1185">Reference proteome</keyword>
<dbReference type="Proteomes" id="UP000237797">
    <property type="component" value="Unassembled WGS sequence"/>
</dbReference>
<feature type="domain" description="Inner membrane protein YgaP-like transmembrane" evidence="2">
    <location>
        <begin position="3"/>
        <end position="65"/>
    </location>
</feature>
<gene>
    <name evidence="3" type="ORF">CLV97_1326</name>
</gene>
<evidence type="ECO:0000256" key="1">
    <source>
        <dbReference type="SAM" id="Phobius"/>
    </source>
</evidence>
<feature type="transmembrane region" description="Helical" evidence="1">
    <location>
        <begin position="12"/>
        <end position="29"/>
    </location>
</feature>
<reference evidence="3 4" key="1">
    <citation type="submission" date="2018-03" db="EMBL/GenBank/DDBJ databases">
        <title>Genomic Encyclopedia of Archaeal and Bacterial Type Strains, Phase II (KMG-II): from individual species to whole genera.</title>
        <authorList>
            <person name="Goeker M."/>
        </authorList>
    </citation>
    <scope>NUCLEOTIDE SEQUENCE [LARGE SCALE GENOMIC DNA]</scope>
    <source>
        <strain evidence="3 4">DSM 44946</strain>
    </source>
</reference>
<protein>
    <recommendedName>
        <fullName evidence="2">Inner membrane protein YgaP-like transmembrane domain-containing protein</fullName>
    </recommendedName>
</protein>
<comment type="caution">
    <text evidence="3">The sequence shown here is derived from an EMBL/GenBank/DDBJ whole genome shotgun (WGS) entry which is preliminary data.</text>
</comment>
<evidence type="ECO:0000259" key="2">
    <source>
        <dbReference type="Pfam" id="PF11127"/>
    </source>
</evidence>
<accession>A0A2T0LBC1</accession>
<evidence type="ECO:0000313" key="3">
    <source>
        <dbReference type="EMBL" id="PRX38954.1"/>
    </source>
</evidence>
<name>A0A2T0LBC1_9BACL</name>
<keyword evidence="1" id="KW-0472">Membrane</keyword>
<proteinExistence type="predicted"/>
<dbReference type="EMBL" id="PVNE01000032">
    <property type="protein sequence ID" value="PRX38954.1"/>
    <property type="molecule type" value="Genomic_DNA"/>
</dbReference>
<evidence type="ECO:0000313" key="4">
    <source>
        <dbReference type="Proteomes" id="UP000237797"/>
    </source>
</evidence>
<keyword evidence="1" id="KW-1133">Transmembrane helix</keyword>
<sequence length="69" mass="7584">MRMDKNVGRVDRWIRVIIGLALLSLPVFAEGNLKWLGLLGLVPLLTAAVSRCPLYSLCGIRTCSSEKAK</sequence>
<dbReference type="Pfam" id="PF11127">
    <property type="entry name" value="YgaP-like_TM"/>
    <property type="match status" value="1"/>
</dbReference>
<dbReference type="AlphaFoldDB" id="A0A2T0LBC1"/>